<dbReference type="STRING" id="336566.ABB30_09910"/>
<organism evidence="1 2">
    <name type="scientific">Stenotrophomonas ginsengisoli</name>
    <dbReference type="NCBI Taxonomy" id="336566"/>
    <lineage>
        <taxon>Bacteria</taxon>
        <taxon>Pseudomonadati</taxon>
        <taxon>Pseudomonadota</taxon>
        <taxon>Gammaproteobacteria</taxon>
        <taxon>Lysobacterales</taxon>
        <taxon>Lysobacteraceae</taxon>
        <taxon>Stenotrophomonas</taxon>
    </lineage>
</organism>
<proteinExistence type="predicted"/>
<reference evidence="1 2" key="1">
    <citation type="submission" date="2015-05" db="EMBL/GenBank/DDBJ databases">
        <title>Genome sequencing and analysis of members of genus Stenotrophomonas.</title>
        <authorList>
            <person name="Patil P.P."/>
            <person name="Midha S."/>
            <person name="Patil P.B."/>
        </authorList>
    </citation>
    <scope>NUCLEOTIDE SEQUENCE [LARGE SCALE GENOMIC DNA]</scope>
    <source>
        <strain evidence="1 2">DSM 24757</strain>
    </source>
</reference>
<keyword evidence="2" id="KW-1185">Reference proteome</keyword>
<sequence length="137" mass="14459">MKTDVSTVIACLQGADPRLAQLADGRLWDGAAAALSPAGQALLRALLDQQAVTQAQAEVSAVADILRRDQKFAPPGRPSLHLVQLRRQQSAVQQAERLARQVAAASASGFIKQAGLTLKPGIAAGEFMAKWVARLPL</sequence>
<dbReference type="EMBL" id="LDJM01000023">
    <property type="protein sequence ID" value="KRG76304.1"/>
    <property type="molecule type" value="Genomic_DNA"/>
</dbReference>
<name>A0A0R0D4A6_9GAMM</name>
<dbReference type="PATRIC" id="fig|336566.3.peg.1398"/>
<accession>A0A0R0D4A6</accession>
<dbReference type="AlphaFoldDB" id="A0A0R0D4A6"/>
<gene>
    <name evidence="1" type="ORF">ABB30_09910</name>
</gene>
<dbReference type="OrthoDB" id="5959702at2"/>
<protein>
    <submittedName>
        <fullName evidence="1">Uncharacterized protein</fullName>
    </submittedName>
</protein>
<evidence type="ECO:0000313" key="2">
    <source>
        <dbReference type="Proteomes" id="UP000050956"/>
    </source>
</evidence>
<comment type="caution">
    <text evidence="1">The sequence shown here is derived from an EMBL/GenBank/DDBJ whole genome shotgun (WGS) entry which is preliminary data.</text>
</comment>
<dbReference type="RefSeq" id="WP_057638151.1">
    <property type="nucleotide sequence ID" value="NZ_LDJM01000023.1"/>
</dbReference>
<evidence type="ECO:0000313" key="1">
    <source>
        <dbReference type="EMBL" id="KRG76304.1"/>
    </source>
</evidence>
<dbReference type="Proteomes" id="UP000050956">
    <property type="component" value="Unassembled WGS sequence"/>
</dbReference>